<evidence type="ECO:0000313" key="2">
    <source>
        <dbReference type="EMBL" id="KAJ7725528.1"/>
    </source>
</evidence>
<dbReference type="EMBL" id="JARJLG010000227">
    <property type="protein sequence ID" value="KAJ7725528.1"/>
    <property type="molecule type" value="Genomic_DNA"/>
</dbReference>
<proteinExistence type="predicted"/>
<evidence type="ECO:0000256" key="1">
    <source>
        <dbReference type="SAM" id="MobiDB-lite"/>
    </source>
</evidence>
<comment type="caution">
    <text evidence="2">The sequence shown here is derived from an EMBL/GenBank/DDBJ whole genome shotgun (WGS) entry which is preliminary data.</text>
</comment>
<gene>
    <name evidence="2" type="ORF">DFH07DRAFT_252485</name>
</gene>
<reference evidence="2" key="1">
    <citation type="submission" date="2023-03" db="EMBL/GenBank/DDBJ databases">
        <title>Massive genome expansion in bonnet fungi (Mycena s.s.) driven by repeated elements and novel gene families across ecological guilds.</title>
        <authorList>
            <consortium name="Lawrence Berkeley National Laboratory"/>
            <person name="Harder C.B."/>
            <person name="Miyauchi S."/>
            <person name="Viragh M."/>
            <person name="Kuo A."/>
            <person name="Thoen E."/>
            <person name="Andreopoulos B."/>
            <person name="Lu D."/>
            <person name="Skrede I."/>
            <person name="Drula E."/>
            <person name="Henrissat B."/>
            <person name="Morin E."/>
            <person name="Kohler A."/>
            <person name="Barry K."/>
            <person name="LaButti K."/>
            <person name="Morin E."/>
            <person name="Salamov A."/>
            <person name="Lipzen A."/>
            <person name="Mereny Z."/>
            <person name="Hegedus B."/>
            <person name="Baldrian P."/>
            <person name="Stursova M."/>
            <person name="Weitz H."/>
            <person name="Taylor A."/>
            <person name="Grigoriev I.V."/>
            <person name="Nagy L.G."/>
            <person name="Martin F."/>
            <person name="Kauserud H."/>
        </authorList>
    </citation>
    <scope>NUCLEOTIDE SEQUENCE</scope>
    <source>
        <strain evidence="2">CBHHK188m</strain>
    </source>
</reference>
<organism evidence="2 3">
    <name type="scientific">Mycena maculata</name>
    <dbReference type="NCBI Taxonomy" id="230809"/>
    <lineage>
        <taxon>Eukaryota</taxon>
        <taxon>Fungi</taxon>
        <taxon>Dikarya</taxon>
        <taxon>Basidiomycota</taxon>
        <taxon>Agaricomycotina</taxon>
        <taxon>Agaricomycetes</taxon>
        <taxon>Agaricomycetidae</taxon>
        <taxon>Agaricales</taxon>
        <taxon>Marasmiineae</taxon>
        <taxon>Mycenaceae</taxon>
        <taxon>Mycena</taxon>
    </lineage>
</organism>
<name>A0AAD7HR25_9AGAR</name>
<protein>
    <recommendedName>
        <fullName evidence="4">Protein kinase domain-containing protein</fullName>
    </recommendedName>
</protein>
<accession>A0AAD7HR25</accession>
<keyword evidence="3" id="KW-1185">Reference proteome</keyword>
<feature type="compositionally biased region" description="Low complexity" evidence="1">
    <location>
        <begin position="107"/>
        <end position="120"/>
    </location>
</feature>
<feature type="region of interest" description="Disordered" evidence="1">
    <location>
        <begin position="107"/>
        <end position="145"/>
    </location>
</feature>
<dbReference type="Proteomes" id="UP001215280">
    <property type="component" value="Unassembled WGS sequence"/>
</dbReference>
<sequence length="145" mass="15386">MASIMAYTDGPERTQTLGVFGQDKTVPELSDTILYNPFKVDIYQLGNVFVGLIINHPALLEGFHSLSTAMTWLNPERPTAAEAVADFEIIHSSMVGSRRADAEIIPSVDGSSISGDSDSGFELVSESGSSDGTSLDAGSYAHSEV</sequence>
<evidence type="ECO:0008006" key="4">
    <source>
        <dbReference type="Google" id="ProtNLM"/>
    </source>
</evidence>
<dbReference type="AlphaFoldDB" id="A0AAD7HR25"/>
<evidence type="ECO:0000313" key="3">
    <source>
        <dbReference type="Proteomes" id="UP001215280"/>
    </source>
</evidence>